<dbReference type="PANTHER" id="PTHR43295">
    <property type="entry name" value="ARGININE DECARBOXYLASE"/>
    <property type="match status" value="1"/>
</dbReference>
<dbReference type="NCBIfam" id="NF003763">
    <property type="entry name" value="PRK05354.1"/>
    <property type="match status" value="1"/>
</dbReference>
<dbReference type="GO" id="GO:0008295">
    <property type="term" value="P:spermidine biosynthetic process"/>
    <property type="evidence" value="ECO:0007669"/>
    <property type="project" value="UniProtKB-UniRule"/>
</dbReference>
<feature type="modified residue" description="N6-(pyridoxal phosphate)lysine" evidence="13 14">
    <location>
        <position position="99"/>
    </location>
</feature>
<dbReference type="EC" id="4.1.1.19" evidence="13"/>
<evidence type="ECO:0000256" key="12">
    <source>
        <dbReference type="ARBA" id="ARBA00049309"/>
    </source>
</evidence>
<gene>
    <name evidence="13 19" type="primary">speA</name>
    <name evidence="19" type="ORF">K8V47_04635</name>
</gene>
<keyword evidence="6 13" id="KW-0210">Decarboxylase</keyword>
<dbReference type="InterPro" id="IPR022653">
    <property type="entry name" value="De-COase2_pyr-phos_BS"/>
</dbReference>
<dbReference type="PIRSF" id="PIRSF001336">
    <property type="entry name" value="Arg_decrbxlase"/>
    <property type="match status" value="1"/>
</dbReference>
<comment type="catalytic activity">
    <reaction evidence="12 13">
        <text>L-arginine + H(+) = agmatine + CO2</text>
        <dbReference type="Rhea" id="RHEA:17641"/>
        <dbReference type="ChEBI" id="CHEBI:15378"/>
        <dbReference type="ChEBI" id="CHEBI:16526"/>
        <dbReference type="ChEBI" id="CHEBI:32682"/>
        <dbReference type="ChEBI" id="CHEBI:58145"/>
        <dbReference type="EC" id="4.1.1.19"/>
    </reaction>
</comment>
<evidence type="ECO:0000256" key="7">
    <source>
        <dbReference type="ARBA" id="ARBA00022842"/>
    </source>
</evidence>
<evidence type="ECO:0000256" key="9">
    <source>
        <dbReference type="ARBA" id="ARBA00023066"/>
    </source>
</evidence>
<dbReference type="PANTHER" id="PTHR43295:SF9">
    <property type="entry name" value="BIOSYNTHETIC ARGININE DECARBOXYLASE"/>
    <property type="match status" value="1"/>
</dbReference>
<keyword evidence="7 13" id="KW-0460">Magnesium</keyword>
<dbReference type="Gene3D" id="1.10.287.3440">
    <property type="match status" value="1"/>
</dbReference>
<dbReference type="FunFam" id="3.20.20.10:FF:000001">
    <property type="entry name" value="Biosynthetic arginine decarboxylase"/>
    <property type="match status" value="1"/>
</dbReference>
<feature type="binding site" evidence="13">
    <location>
        <begin position="281"/>
        <end position="291"/>
    </location>
    <ligand>
        <name>substrate</name>
    </ligand>
</feature>
<dbReference type="Gene3D" id="3.20.20.10">
    <property type="entry name" value="Alanine racemase"/>
    <property type="match status" value="1"/>
</dbReference>
<dbReference type="Pfam" id="PF17944">
    <property type="entry name" value="Arg_decarbox_C"/>
    <property type="match status" value="1"/>
</dbReference>
<name>A0A4Q0UBP5_9BACT</name>
<evidence type="ECO:0000256" key="3">
    <source>
        <dbReference type="ARBA" id="ARBA00002257"/>
    </source>
</evidence>
<evidence type="ECO:0000256" key="4">
    <source>
        <dbReference type="ARBA" id="ARBA00008357"/>
    </source>
</evidence>
<keyword evidence="10 13" id="KW-0620">Polyamine biosynthesis</keyword>
<protein>
    <recommendedName>
        <fullName evidence="13">Biosynthetic arginine decarboxylase</fullName>
        <shortName evidence="13">ADC</shortName>
        <ecNumber evidence="13">4.1.1.19</ecNumber>
    </recommendedName>
</protein>
<dbReference type="FunFam" id="1.20.58.930:FF:000002">
    <property type="entry name" value="Biosynthetic arginine decarboxylase"/>
    <property type="match status" value="1"/>
</dbReference>
<dbReference type="GO" id="GO:0006527">
    <property type="term" value="P:L-arginine catabolic process"/>
    <property type="evidence" value="ECO:0007669"/>
    <property type="project" value="InterPro"/>
</dbReference>
<evidence type="ECO:0000256" key="2">
    <source>
        <dbReference type="ARBA" id="ARBA00001946"/>
    </source>
</evidence>
<evidence type="ECO:0000256" key="1">
    <source>
        <dbReference type="ARBA" id="ARBA00001933"/>
    </source>
</evidence>
<reference evidence="19" key="1">
    <citation type="journal article" date="2021" name="PeerJ">
        <title>Extensive microbial diversity within the chicken gut microbiome revealed by metagenomics and culture.</title>
        <authorList>
            <person name="Gilroy R."/>
            <person name="Ravi A."/>
            <person name="Getino M."/>
            <person name="Pursley I."/>
            <person name="Horton D.L."/>
            <person name="Alikhan N.F."/>
            <person name="Baker D."/>
            <person name="Gharbi K."/>
            <person name="Hall N."/>
            <person name="Watson M."/>
            <person name="Adriaenssens E.M."/>
            <person name="Foster-Nyarko E."/>
            <person name="Jarju S."/>
            <person name="Secka A."/>
            <person name="Antonio M."/>
            <person name="Oren A."/>
            <person name="Chaudhuri R.R."/>
            <person name="La Ragione R."/>
            <person name="Hildebrand F."/>
            <person name="Pallen M.J."/>
        </authorList>
    </citation>
    <scope>NUCLEOTIDE SEQUENCE</scope>
    <source>
        <strain evidence="19">4100</strain>
    </source>
</reference>
<sequence>MRKWRVEDSAELYNINGWGMKYFSINERGHVTVTPREGYASVDLKDVMDELRVRDVSAPVLLRFPDILDNRIEKISRCFKQASEEYDYQGQNFIIYPIKVNQMRPVVEEIVSHGKKFNIGLEAGSKPELHAVLATNIDENSLIICNGYKDENFIELALLAQKMGRKIYIVAEKLNEIRMIATISKRLNVRPNIGIRIKISSSGSGKWEESGGDQSKFGLNSSELLEALDLLNRRELMDCLKLIHFHIGSQVTKIRHIKNALREAMQFYVQLSRMGCDIDFVDIGGGLGVDYDGTRSSSSGSSMNYTIQEYANDSVSALVDACVKNGIKQPNIITESGRSLSAHHSVLVFEVLETTQLPMWKDSQELPEDAHELVRELYNIWDKIDQQRVFEDWHDALQIREEALDLFSLGMLDLTTRAQIEKLFWSVARDVSDIASSMKHPPEELRRVKKMIPDKYFCNFSLFQSLTDAWSIDQVFPIIPISRLDEKPTRTCTIQDMTCDSDGKLAHFITSGGIASSLPVHSLKNGEQYYIGVFLVGAYQEILGDMHNLFGDTNAVHISVYKDRYEIDRVIDGETVEEVLDYVQYNSKKLVRNVEAWVTASMKAGRIAPEEGRAFVSNYRSGLYGYTYLERD</sequence>
<comment type="similarity">
    <text evidence="4 13">Belongs to the Orn/Lys/Arg decarboxylase class-II family. SpeA subfamily.</text>
</comment>
<dbReference type="HAMAP" id="MF_01417">
    <property type="entry name" value="SpeA"/>
    <property type="match status" value="1"/>
</dbReference>
<evidence type="ECO:0000256" key="14">
    <source>
        <dbReference type="PIRSR" id="PIRSR001336-50"/>
    </source>
</evidence>
<evidence type="ECO:0000256" key="11">
    <source>
        <dbReference type="ARBA" id="ARBA00023239"/>
    </source>
</evidence>
<comment type="function">
    <text evidence="3 13">Catalyzes the biosynthesis of agmatine from arginine.</text>
</comment>
<evidence type="ECO:0000313" key="20">
    <source>
        <dbReference type="Proteomes" id="UP000711407"/>
    </source>
</evidence>
<dbReference type="AlphaFoldDB" id="A0A4Q0UBP5"/>
<feature type="domain" description="Arginine decarboxylase C-terminal helical" evidence="18">
    <location>
        <begin position="576"/>
        <end position="629"/>
    </location>
</feature>
<dbReference type="Pfam" id="PF17810">
    <property type="entry name" value="Arg_decarb_HB"/>
    <property type="match status" value="1"/>
</dbReference>
<dbReference type="PRINTS" id="PR01179">
    <property type="entry name" value="ODADCRBXLASE"/>
</dbReference>
<dbReference type="PRINTS" id="PR01180">
    <property type="entry name" value="ARGDCRBXLASE"/>
</dbReference>
<accession>A0A4Q0UBP5</accession>
<evidence type="ECO:0000259" key="16">
    <source>
        <dbReference type="Pfam" id="PF02784"/>
    </source>
</evidence>
<evidence type="ECO:0000256" key="5">
    <source>
        <dbReference type="ARBA" id="ARBA00022723"/>
    </source>
</evidence>
<comment type="cofactor">
    <cofactor evidence="2 13">
        <name>Mg(2+)</name>
        <dbReference type="ChEBI" id="CHEBI:18420"/>
    </cofactor>
</comment>
<dbReference type="InterPro" id="IPR000183">
    <property type="entry name" value="Orn/DAP/Arg_de-COase"/>
</dbReference>
<feature type="domain" description="Arginine decarboxylase helical bundle" evidence="17">
    <location>
        <begin position="368"/>
        <end position="445"/>
    </location>
</feature>
<dbReference type="Gene3D" id="1.20.58.930">
    <property type="match status" value="1"/>
</dbReference>
<evidence type="ECO:0000256" key="13">
    <source>
        <dbReference type="HAMAP-Rule" id="MF_01417"/>
    </source>
</evidence>
<dbReference type="InterPro" id="IPR002985">
    <property type="entry name" value="Arg_decrbxlase"/>
</dbReference>
<dbReference type="NCBIfam" id="TIGR01273">
    <property type="entry name" value="speA"/>
    <property type="match status" value="1"/>
</dbReference>
<evidence type="ECO:0000256" key="10">
    <source>
        <dbReference type="ARBA" id="ARBA00023115"/>
    </source>
</evidence>
<comment type="caution">
    <text evidence="19">The sequence shown here is derived from an EMBL/GenBank/DDBJ whole genome shotgun (WGS) entry which is preliminary data.</text>
</comment>
<dbReference type="GO" id="GO:0046872">
    <property type="term" value="F:metal ion binding"/>
    <property type="evidence" value="ECO:0007669"/>
    <property type="project" value="UniProtKB-KW"/>
</dbReference>
<dbReference type="InterPro" id="IPR009006">
    <property type="entry name" value="Ala_racemase/Decarboxylase_C"/>
</dbReference>
<dbReference type="EMBL" id="DYXT01000027">
    <property type="protein sequence ID" value="HJE39026.1"/>
    <property type="molecule type" value="Genomic_DNA"/>
</dbReference>
<dbReference type="InterPro" id="IPR041128">
    <property type="entry name" value="Arg_decarbox_C"/>
</dbReference>
<evidence type="ECO:0000256" key="8">
    <source>
        <dbReference type="ARBA" id="ARBA00022898"/>
    </source>
</evidence>
<evidence type="ECO:0000256" key="6">
    <source>
        <dbReference type="ARBA" id="ARBA00022793"/>
    </source>
</evidence>
<comment type="pathway">
    <text evidence="13">Amine and polyamine biosynthesis; agmatine biosynthesis; agmatine from L-arginine: step 1/1.</text>
</comment>
<evidence type="ECO:0000256" key="15">
    <source>
        <dbReference type="PIRSR" id="PIRSR600183-50"/>
    </source>
</evidence>
<reference evidence="19" key="2">
    <citation type="submission" date="2021-09" db="EMBL/GenBank/DDBJ databases">
        <authorList>
            <person name="Gilroy R."/>
        </authorList>
    </citation>
    <scope>NUCLEOTIDE SEQUENCE</scope>
    <source>
        <strain evidence="19">4100</strain>
    </source>
</reference>
<dbReference type="InterPro" id="IPR040634">
    <property type="entry name" value="Arg_decarb_HB"/>
</dbReference>
<dbReference type="SUPFAM" id="SSF50621">
    <property type="entry name" value="Alanine racemase C-terminal domain-like"/>
    <property type="match status" value="1"/>
</dbReference>
<dbReference type="GO" id="GO:0008792">
    <property type="term" value="F:arginine decarboxylase activity"/>
    <property type="evidence" value="ECO:0007669"/>
    <property type="project" value="UniProtKB-UniRule"/>
</dbReference>
<keyword evidence="9 13" id="KW-0745">Spermidine biosynthesis</keyword>
<comment type="cofactor">
    <cofactor evidence="1 13 14">
        <name>pyridoxal 5'-phosphate</name>
        <dbReference type="ChEBI" id="CHEBI:597326"/>
    </cofactor>
</comment>
<dbReference type="PROSITE" id="PS00879">
    <property type="entry name" value="ODR_DC_2_2"/>
    <property type="match status" value="1"/>
</dbReference>
<dbReference type="CDD" id="cd06830">
    <property type="entry name" value="PLPDE_III_ADC"/>
    <property type="match status" value="1"/>
</dbReference>
<dbReference type="Proteomes" id="UP000711407">
    <property type="component" value="Unassembled WGS sequence"/>
</dbReference>
<evidence type="ECO:0000259" key="18">
    <source>
        <dbReference type="Pfam" id="PF17944"/>
    </source>
</evidence>
<organism evidence="19 20">
    <name type="scientific">Candidatus Amulumruptor caecigallinarius</name>
    <dbReference type="NCBI Taxonomy" id="2109911"/>
    <lineage>
        <taxon>Bacteria</taxon>
        <taxon>Pseudomonadati</taxon>
        <taxon>Bacteroidota</taxon>
        <taxon>Bacteroidia</taxon>
        <taxon>Bacteroidales</taxon>
        <taxon>Muribaculaceae</taxon>
        <taxon>Candidatus Amulumruptor</taxon>
    </lineage>
</organism>
<dbReference type="Pfam" id="PF02784">
    <property type="entry name" value="Orn_Arg_deC_N"/>
    <property type="match status" value="1"/>
</dbReference>
<dbReference type="InterPro" id="IPR029066">
    <property type="entry name" value="PLP-binding_barrel"/>
</dbReference>
<evidence type="ECO:0000313" key="19">
    <source>
        <dbReference type="EMBL" id="HJE39026.1"/>
    </source>
</evidence>
<keyword evidence="11 13" id="KW-0456">Lyase</keyword>
<dbReference type="PROSITE" id="PS00878">
    <property type="entry name" value="ODR_DC_2_1"/>
    <property type="match status" value="1"/>
</dbReference>
<feature type="active site" description="Proton donor" evidence="15">
    <location>
        <position position="499"/>
    </location>
</feature>
<dbReference type="InterPro" id="IPR022657">
    <property type="entry name" value="De-COase2_CS"/>
</dbReference>
<keyword evidence="8 13" id="KW-0663">Pyridoxal phosphate</keyword>
<evidence type="ECO:0000259" key="17">
    <source>
        <dbReference type="Pfam" id="PF17810"/>
    </source>
</evidence>
<dbReference type="GO" id="GO:0033388">
    <property type="term" value="P:putrescine biosynthetic process from arginine"/>
    <property type="evidence" value="ECO:0007669"/>
    <property type="project" value="UniProtKB-ARBA"/>
</dbReference>
<feature type="domain" description="Orn/DAP/Arg decarboxylase 2 N-terminal" evidence="16">
    <location>
        <begin position="73"/>
        <end position="342"/>
    </location>
</feature>
<dbReference type="SUPFAM" id="SSF51419">
    <property type="entry name" value="PLP-binding barrel"/>
    <property type="match status" value="1"/>
</dbReference>
<dbReference type="Gene3D" id="2.40.37.10">
    <property type="entry name" value="Lyase, Ornithine Decarboxylase, Chain A, domain 1"/>
    <property type="match status" value="1"/>
</dbReference>
<keyword evidence="5 13" id="KW-0479">Metal-binding</keyword>
<proteinExistence type="inferred from homology"/>
<dbReference type="InterPro" id="IPR022644">
    <property type="entry name" value="De-COase2_N"/>
</dbReference>